<evidence type="ECO:0000313" key="2">
    <source>
        <dbReference type="EMBL" id="SHJ98021.1"/>
    </source>
</evidence>
<name>A0A1M6NQJ7_9FIRM</name>
<protein>
    <submittedName>
        <fullName evidence="2">Molybdenum cofactor cytidylyltransferase</fullName>
    </submittedName>
</protein>
<reference evidence="2 3" key="1">
    <citation type="submission" date="2016-11" db="EMBL/GenBank/DDBJ databases">
        <authorList>
            <person name="Jaros S."/>
            <person name="Januszkiewicz K."/>
            <person name="Wedrychowicz H."/>
        </authorList>
    </citation>
    <scope>NUCLEOTIDE SEQUENCE [LARGE SCALE GENOMIC DNA]</scope>
    <source>
        <strain evidence="2 3">DSM 14214</strain>
    </source>
</reference>
<proteinExistence type="predicted"/>
<feature type="domain" description="MobA-like NTP transferase" evidence="1">
    <location>
        <begin position="6"/>
        <end position="165"/>
    </location>
</feature>
<dbReference type="PANTHER" id="PTHR43777">
    <property type="entry name" value="MOLYBDENUM COFACTOR CYTIDYLYLTRANSFERASE"/>
    <property type="match status" value="1"/>
</dbReference>
<dbReference type="InterPro" id="IPR029044">
    <property type="entry name" value="Nucleotide-diphossugar_trans"/>
</dbReference>
<sequence length="193" mass="21643">MKIHWILLAAGLSRRFGENKLLYPVNGKKLYCYSLERMAALAEKRQERLVVVTSHEAIRQELAGEKAEVIWNPKAETGIASSIHCAIRHLGVSEDCAYLFSVADQPFLKQEDLGAFIEGFLRSGKAMGCMAHQGVWGNPAVFSGEYVQQLLSLEGDQGGKRILLASPEQVFVFDCAEEKAFYDIDEKKDLREF</sequence>
<evidence type="ECO:0000313" key="3">
    <source>
        <dbReference type="Proteomes" id="UP000183975"/>
    </source>
</evidence>
<evidence type="ECO:0000259" key="1">
    <source>
        <dbReference type="Pfam" id="PF12804"/>
    </source>
</evidence>
<dbReference type="Pfam" id="PF12804">
    <property type="entry name" value="NTP_transf_3"/>
    <property type="match status" value="1"/>
</dbReference>
<dbReference type="AlphaFoldDB" id="A0A1M6NQJ7"/>
<dbReference type="Proteomes" id="UP000183975">
    <property type="component" value="Unassembled WGS sequence"/>
</dbReference>
<dbReference type="Gene3D" id="3.90.550.10">
    <property type="entry name" value="Spore Coat Polysaccharide Biosynthesis Protein SpsA, Chain A"/>
    <property type="match status" value="1"/>
</dbReference>
<keyword evidence="2" id="KW-0808">Transferase</keyword>
<dbReference type="RefSeq" id="WP_072849639.1">
    <property type="nucleotide sequence ID" value="NZ_FRAH01000011.1"/>
</dbReference>
<dbReference type="OrthoDB" id="9797742at2"/>
<dbReference type="CDD" id="cd04182">
    <property type="entry name" value="GT_2_like_f"/>
    <property type="match status" value="1"/>
</dbReference>
<accession>A0A1M6NQJ7</accession>
<dbReference type="PANTHER" id="PTHR43777:SF1">
    <property type="entry name" value="MOLYBDENUM COFACTOR CYTIDYLYLTRANSFERASE"/>
    <property type="match status" value="1"/>
</dbReference>
<dbReference type="SUPFAM" id="SSF53448">
    <property type="entry name" value="Nucleotide-diphospho-sugar transferases"/>
    <property type="match status" value="1"/>
</dbReference>
<dbReference type="GO" id="GO:0016779">
    <property type="term" value="F:nucleotidyltransferase activity"/>
    <property type="evidence" value="ECO:0007669"/>
    <property type="project" value="UniProtKB-KW"/>
</dbReference>
<dbReference type="InterPro" id="IPR025877">
    <property type="entry name" value="MobA-like_NTP_Trfase"/>
</dbReference>
<keyword evidence="2" id="KW-0548">Nucleotidyltransferase</keyword>
<gene>
    <name evidence="2" type="ORF">SAMN02745138_00916</name>
</gene>
<keyword evidence="3" id="KW-1185">Reference proteome</keyword>
<dbReference type="EMBL" id="FRAH01000011">
    <property type="protein sequence ID" value="SHJ98021.1"/>
    <property type="molecule type" value="Genomic_DNA"/>
</dbReference>
<organism evidence="2 3">
    <name type="scientific">Anaerotignum lactatifermentans DSM 14214</name>
    <dbReference type="NCBI Taxonomy" id="1121323"/>
    <lineage>
        <taxon>Bacteria</taxon>
        <taxon>Bacillati</taxon>
        <taxon>Bacillota</taxon>
        <taxon>Clostridia</taxon>
        <taxon>Lachnospirales</taxon>
        <taxon>Anaerotignaceae</taxon>
        <taxon>Anaerotignum</taxon>
    </lineage>
</organism>